<gene>
    <name evidence="1" type="ORF">L596_021968</name>
</gene>
<dbReference type="Proteomes" id="UP000298663">
    <property type="component" value="Unassembled WGS sequence"/>
</dbReference>
<keyword evidence="2" id="KW-1185">Reference proteome</keyword>
<accession>A0A4V6A050</accession>
<evidence type="ECO:0000313" key="1">
    <source>
        <dbReference type="EMBL" id="TKR69875.1"/>
    </source>
</evidence>
<dbReference type="EMBL" id="AZBU02000007">
    <property type="protein sequence ID" value="TKR69875.1"/>
    <property type="molecule type" value="Genomic_DNA"/>
</dbReference>
<reference evidence="1 2" key="1">
    <citation type="journal article" date="2015" name="Genome Biol.">
        <title>Comparative genomics of Steinernema reveals deeply conserved gene regulatory networks.</title>
        <authorList>
            <person name="Dillman A.R."/>
            <person name="Macchietto M."/>
            <person name="Porter C.F."/>
            <person name="Rogers A."/>
            <person name="Williams B."/>
            <person name="Antoshechkin I."/>
            <person name="Lee M.M."/>
            <person name="Goodwin Z."/>
            <person name="Lu X."/>
            <person name="Lewis E.E."/>
            <person name="Goodrich-Blair H."/>
            <person name="Stock S.P."/>
            <person name="Adams B.J."/>
            <person name="Sternberg P.W."/>
            <person name="Mortazavi A."/>
        </authorList>
    </citation>
    <scope>NUCLEOTIDE SEQUENCE [LARGE SCALE GENOMIC DNA]</scope>
    <source>
        <strain evidence="1 2">ALL</strain>
    </source>
</reference>
<reference evidence="1 2" key="2">
    <citation type="journal article" date="2019" name="G3 (Bethesda)">
        <title>Hybrid Assembly of the Genome of the Entomopathogenic Nematode Steinernema carpocapsae Identifies the X-Chromosome.</title>
        <authorList>
            <person name="Serra L."/>
            <person name="Macchietto M."/>
            <person name="Macias-Munoz A."/>
            <person name="McGill C.J."/>
            <person name="Rodriguez I.M."/>
            <person name="Rodriguez B."/>
            <person name="Murad R."/>
            <person name="Mortazavi A."/>
        </authorList>
    </citation>
    <scope>NUCLEOTIDE SEQUENCE [LARGE SCALE GENOMIC DNA]</scope>
    <source>
        <strain evidence="1 2">ALL</strain>
    </source>
</reference>
<organism evidence="1 2">
    <name type="scientific">Steinernema carpocapsae</name>
    <name type="common">Entomopathogenic nematode</name>
    <dbReference type="NCBI Taxonomy" id="34508"/>
    <lineage>
        <taxon>Eukaryota</taxon>
        <taxon>Metazoa</taxon>
        <taxon>Ecdysozoa</taxon>
        <taxon>Nematoda</taxon>
        <taxon>Chromadorea</taxon>
        <taxon>Rhabditida</taxon>
        <taxon>Tylenchina</taxon>
        <taxon>Panagrolaimomorpha</taxon>
        <taxon>Strongyloidoidea</taxon>
        <taxon>Steinernematidae</taxon>
        <taxon>Steinernema</taxon>
    </lineage>
</organism>
<comment type="caution">
    <text evidence="1">The sequence shown here is derived from an EMBL/GenBank/DDBJ whole genome shotgun (WGS) entry which is preliminary data.</text>
</comment>
<proteinExistence type="predicted"/>
<evidence type="ECO:0000313" key="2">
    <source>
        <dbReference type="Proteomes" id="UP000298663"/>
    </source>
</evidence>
<name>A0A4V6A050_STECR</name>
<dbReference type="AlphaFoldDB" id="A0A4V6A050"/>
<sequence length="95" mass="10686">MSGATHIAQIKATDNNKLDSRMVNIVDRRTGGHRFNCGWENRTYKSTGCVLVLRTGQPSMVARVQWRVPLGELTASTNGCLNWTRTFCFFFCVSV</sequence>
<protein>
    <submittedName>
        <fullName evidence="1">Uncharacterized protein</fullName>
    </submittedName>
</protein>